<evidence type="ECO:0000256" key="5">
    <source>
        <dbReference type="ARBA" id="ARBA00022737"/>
    </source>
</evidence>
<dbReference type="eggNOG" id="KOG1597">
    <property type="taxonomic scope" value="Eukaryota"/>
</dbReference>
<evidence type="ECO:0000256" key="1">
    <source>
        <dbReference type="ARBA" id="ARBA00004123"/>
    </source>
</evidence>
<dbReference type="OrthoDB" id="25790at2759"/>
<dbReference type="EMBL" id="KB096676">
    <property type="protein sequence ID" value="ESO03126.1"/>
    <property type="molecule type" value="Genomic_DNA"/>
</dbReference>
<dbReference type="CDD" id="cd20552">
    <property type="entry name" value="CYCLIN_TFIIB_rpt2"/>
    <property type="match status" value="1"/>
</dbReference>
<dbReference type="GO" id="GO:0017025">
    <property type="term" value="F:TBP-class protein binding"/>
    <property type="evidence" value="ECO:0000318"/>
    <property type="project" value="GO_Central"/>
</dbReference>
<dbReference type="Pfam" id="PF08271">
    <property type="entry name" value="Zn_Ribbon_TF"/>
    <property type="match status" value="1"/>
</dbReference>
<dbReference type="SUPFAM" id="SSF57783">
    <property type="entry name" value="Zinc beta-ribbon"/>
    <property type="match status" value="1"/>
</dbReference>
<reference evidence="15" key="3">
    <citation type="submission" date="2015-06" db="UniProtKB">
        <authorList>
            <consortium name="EnsemblMetazoa"/>
        </authorList>
    </citation>
    <scope>IDENTIFICATION</scope>
</reference>
<dbReference type="CTD" id="20215876"/>
<sequence length="317" mass="34634">MASTKSTKTNVFTLRCDNHPDADLVEDYHAGDVICTECGLVVGDRIIDVGSEWRSFCNDNDRKDNSRVGAAENELFEGSNISTCITMGSGSSNINEDGKPIYKNRRTMSSGDRVLTIAFKEITQMAERLNIPYAIAERAKTIFRQVQDSKSLKGRSNDTISSACMYIACRQEGVPRTFKELCAVSKASKRDIGRTFKLIVRIIDTSVDVVSTGDFMSRFCTVLGLASFIQKAAIHIADKAGSLNIVAGRSPVSIAGAAIYMASQASDDKKTANEIGEISGVAETTLKHVYKLMYPRANDLFPEDFKFSVPIGSMPSM</sequence>
<evidence type="ECO:0000256" key="11">
    <source>
        <dbReference type="ARBA" id="ARBA00031706"/>
    </source>
</evidence>
<evidence type="ECO:0000256" key="9">
    <source>
        <dbReference type="ARBA" id="ARBA00023163"/>
    </source>
</evidence>
<evidence type="ECO:0000256" key="7">
    <source>
        <dbReference type="ARBA" id="ARBA00022833"/>
    </source>
</evidence>
<keyword evidence="5" id="KW-0677">Repeat</keyword>
<dbReference type="FunCoup" id="T1G478">
    <property type="interactions" value="1538"/>
</dbReference>
<dbReference type="KEGG" id="hro:HELRODRAFT_80977"/>
<evidence type="ECO:0000256" key="12">
    <source>
        <dbReference type="PROSITE-ProRule" id="PRU00469"/>
    </source>
</evidence>
<dbReference type="GO" id="GO:0016251">
    <property type="term" value="F:RNA polymerase II general transcription initiation factor activity"/>
    <property type="evidence" value="ECO:0000318"/>
    <property type="project" value="GO_Central"/>
</dbReference>
<dbReference type="PANTHER" id="PTHR11618">
    <property type="entry name" value="TRANSCRIPTION INITIATION FACTOR IIB-RELATED"/>
    <property type="match status" value="1"/>
</dbReference>
<dbReference type="PROSITE" id="PS00782">
    <property type="entry name" value="TFIIB"/>
    <property type="match status" value="1"/>
</dbReference>
<reference evidence="16" key="1">
    <citation type="submission" date="2012-12" db="EMBL/GenBank/DDBJ databases">
        <authorList>
            <person name="Hellsten U."/>
            <person name="Grimwood J."/>
            <person name="Chapman J.A."/>
            <person name="Shapiro H."/>
            <person name="Aerts A."/>
            <person name="Otillar R.P."/>
            <person name="Terry A.Y."/>
            <person name="Boore J.L."/>
            <person name="Simakov O."/>
            <person name="Marletaz F."/>
            <person name="Cho S.-J."/>
            <person name="Edsinger-Gonzales E."/>
            <person name="Havlak P."/>
            <person name="Kuo D.-H."/>
            <person name="Larsson T."/>
            <person name="Lv J."/>
            <person name="Arendt D."/>
            <person name="Savage R."/>
            <person name="Osoegawa K."/>
            <person name="de Jong P."/>
            <person name="Lindberg D.R."/>
            <person name="Seaver E.C."/>
            <person name="Weisblat D.A."/>
            <person name="Putnam N.H."/>
            <person name="Grigoriev I.V."/>
            <person name="Rokhsar D.S."/>
        </authorList>
    </citation>
    <scope>NUCLEOTIDE SEQUENCE</scope>
</reference>
<keyword evidence="8" id="KW-0805">Transcription regulation</keyword>
<evidence type="ECO:0000313" key="14">
    <source>
        <dbReference type="EMBL" id="ESO03126.1"/>
    </source>
</evidence>
<dbReference type="EnsemblMetazoa" id="HelroT80977">
    <property type="protein sequence ID" value="HelroP80977"/>
    <property type="gene ID" value="HelroG80977"/>
</dbReference>
<dbReference type="HOGENOM" id="CLU_043736_1_1_1"/>
<dbReference type="GO" id="GO:0008270">
    <property type="term" value="F:zinc ion binding"/>
    <property type="evidence" value="ECO:0007669"/>
    <property type="project" value="UniProtKB-KW"/>
</dbReference>
<dbReference type="PANTHER" id="PTHR11618:SF13">
    <property type="entry name" value="TRANSCRIPTION INITIATION FACTOR IIB"/>
    <property type="match status" value="1"/>
</dbReference>
<gene>
    <name evidence="15" type="primary">20215876</name>
    <name evidence="14" type="ORF">HELRODRAFT_80977</name>
</gene>
<dbReference type="InterPro" id="IPR013137">
    <property type="entry name" value="Znf_TFIIB"/>
</dbReference>
<accession>T1G478</accession>
<dbReference type="GO" id="GO:0005634">
    <property type="term" value="C:nucleus"/>
    <property type="evidence" value="ECO:0000318"/>
    <property type="project" value="GO_Central"/>
</dbReference>
<evidence type="ECO:0000313" key="16">
    <source>
        <dbReference type="Proteomes" id="UP000015101"/>
    </source>
</evidence>
<organism evidence="15 16">
    <name type="scientific">Helobdella robusta</name>
    <name type="common">Californian leech</name>
    <dbReference type="NCBI Taxonomy" id="6412"/>
    <lineage>
        <taxon>Eukaryota</taxon>
        <taxon>Metazoa</taxon>
        <taxon>Spiralia</taxon>
        <taxon>Lophotrochozoa</taxon>
        <taxon>Annelida</taxon>
        <taxon>Clitellata</taxon>
        <taxon>Hirudinea</taxon>
        <taxon>Rhynchobdellida</taxon>
        <taxon>Glossiphoniidae</taxon>
        <taxon>Helobdella</taxon>
    </lineage>
</organism>
<dbReference type="GO" id="GO:0001174">
    <property type="term" value="P:transcriptional start site selection at RNA polymerase II promoter"/>
    <property type="evidence" value="ECO:0000318"/>
    <property type="project" value="GO_Central"/>
</dbReference>
<proteinExistence type="inferred from homology"/>
<evidence type="ECO:0000256" key="10">
    <source>
        <dbReference type="ARBA" id="ARBA00023242"/>
    </source>
</evidence>
<dbReference type="STRING" id="6412.T1G478"/>
<dbReference type="InterPro" id="IPR013150">
    <property type="entry name" value="TFIIB_cyclin"/>
</dbReference>
<protein>
    <recommendedName>
        <fullName evidence="3">Transcription initiation factor IIB</fullName>
    </recommendedName>
    <alternativeName>
        <fullName evidence="11">General transcription factor TFIIB</fullName>
    </alternativeName>
</protein>
<keyword evidence="6 12" id="KW-0863">Zinc-finger</keyword>
<reference evidence="14 16" key="2">
    <citation type="journal article" date="2013" name="Nature">
        <title>Insights into bilaterian evolution from three spiralian genomes.</title>
        <authorList>
            <person name="Simakov O."/>
            <person name="Marletaz F."/>
            <person name="Cho S.J."/>
            <person name="Edsinger-Gonzales E."/>
            <person name="Havlak P."/>
            <person name="Hellsten U."/>
            <person name="Kuo D.H."/>
            <person name="Larsson T."/>
            <person name="Lv J."/>
            <person name="Arendt D."/>
            <person name="Savage R."/>
            <person name="Osoegawa K."/>
            <person name="de Jong P."/>
            <person name="Grimwood J."/>
            <person name="Chapman J.A."/>
            <person name="Shapiro H."/>
            <person name="Aerts A."/>
            <person name="Otillar R.P."/>
            <person name="Terry A.Y."/>
            <person name="Boore J.L."/>
            <person name="Grigoriev I.V."/>
            <person name="Lindberg D.R."/>
            <person name="Seaver E.C."/>
            <person name="Weisblat D.A."/>
            <person name="Putnam N.H."/>
            <person name="Rokhsar D.S."/>
        </authorList>
    </citation>
    <scope>NUCLEOTIDE SEQUENCE</scope>
</reference>
<keyword evidence="16" id="KW-1185">Reference proteome</keyword>
<evidence type="ECO:0000256" key="3">
    <source>
        <dbReference type="ARBA" id="ARBA00013932"/>
    </source>
</evidence>
<dbReference type="GO" id="GO:0051123">
    <property type="term" value="P:RNA polymerase II preinitiation complex assembly"/>
    <property type="evidence" value="ECO:0000318"/>
    <property type="project" value="GO_Central"/>
</dbReference>
<dbReference type="SUPFAM" id="SSF47954">
    <property type="entry name" value="Cyclin-like"/>
    <property type="match status" value="2"/>
</dbReference>
<evidence type="ECO:0000256" key="2">
    <source>
        <dbReference type="ARBA" id="ARBA00010857"/>
    </source>
</evidence>
<dbReference type="PRINTS" id="PR00685">
    <property type="entry name" value="TIFACTORIIB"/>
</dbReference>
<evidence type="ECO:0000256" key="4">
    <source>
        <dbReference type="ARBA" id="ARBA00022723"/>
    </source>
</evidence>
<evidence type="ECO:0000256" key="6">
    <source>
        <dbReference type="ARBA" id="ARBA00022771"/>
    </source>
</evidence>
<dbReference type="Gene3D" id="1.10.472.10">
    <property type="entry name" value="Cyclin-like"/>
    <property type="match status" value="2"/>
</dbReference>
<dbReference type="InterPro" id="IPR000812">
    <property type="entry name" value="TFIIB"/>
</dbReference>
<dbReference type="GO" id="GO:0006352">
    <property type="term" value="P:DNA-templated transcription initiation"/>
    <property type="evidence" value="ECO:0000318"/>
    <property type="project" value="GO_Central"/>
</dbReference>
<feature type="domain" description="TFIIB-type" evidence="13">
    <location>
        <begin position="12"/>
        <end position="43"/>
    </location>
</feature>
<dbReference type="Pfam" id="PF00382">
    <property type="entry name" value="TFIIB"/>
    <property type="match status" value="2"/>
</dbReference>
<dbReference type="Gene3D" id="2.20.25.10">
    <property type="match status" value="1"/>
</dbReference>
<comment type="subcellular location">
    <subcellularLocation>
        <location evidence="1">Nucleus</location>
    </subcellularLocation>
</comment>
<dbReference type="Proteomes" id="UP000015101">
    <property type="component" value="Unassembled WGS sequence"/>
</dbReference>
<dbReference type="InterPro" id="IPR023486">
    <property type="entry name" value="TFIIB_CS"/>
</dbReference>
<keyword evidence="10" id="KW-0539">Nucleus</keyword>
<dbReference type="EMBL" id="AMQM01004790">
    <property type="status" value="NOT_ANNOTATED_CDS"/>
    <property type="molecule type" value="Genomic_DNA"/>
</dbReference>
<dbReference type="RefSeq" id="XP_009018819.1">
    <property type="nucleotide sequence ID" value="XM_009020571.1"/>
</dbReference>
<comment type="similarity">
    <text evidence="2">Belongs to the TFIIB family.</text>
</comment>
<dbReference type="FunFam" id="1.10.472.10:FF:000019">
    <property type="entry name" value="transcription initiation factor IIB"/>
    <property type="match status" value="1"/>
</dbReference>
<dbReference type="InterPro" id="IPR036915">
    <property type="entry name" value="Cyclin-like_sf"/>
</dbReference>
<evidence type="ECO:0000313" key="15">
    <source>
        <dbReference type="EnsemblMetazoa" id="HelroP80977"/>
    </source>
</evidence>
<keyword evidence="4" id="KW-0479">Metal-binding</keyword>
<evidence type="ECO:0000256" key="8">
    <source>
        <dbReference type="ARBA" id="ARBA00023015"/>
    </source>
</evidence>
<keyword evidence="7" id="KW-0862">Zinc</keyword>
<evidence type="ECO:0000259" key="13">
    <source>
        <dbReference type="PROSITE" id="PS51134"/>
    </source>
</evidence>
<keyword evidence="9" id="KW-0804">Transcription</keyword>
<dbReference type="SMART" id="SM00385">
    <property type="entry name" value="CYCLIN"/>
    <property type="match status" value="2"/>
</dbReference>
<dbReference type="CDD" id="cd20551">
    <property type="entry name" value="CYCLIN_TFIIB_rpt1"/>
    <property type="match status" value="1"/>
</dbReference>
<dbReference type="GO" id="GO:0097550">
    <property type="term" value="C:transcription preinitiation complex"/>
    <property type="evidence" value="ECO:0000318"/>
    <property type="project" value="GO_Central"/>
</dbReference>
<dbReference type="OMA" id="RMWQRRM"/>
<name>T1G478_HELRO</name>
<dbReference type="FunFam" id="1.10.472.10:FF:000008">
    <property type="entry name" value="Transcription initiation factor IIB"/>
    <property type="match status" value="1"/>
</dbReference>
<dbReference type="GeneID" id="20215876"/>
<dbReference type="InterPro" id="IPR013763">
    <property type="entry name" value="Cyclin-like_dom"/>
</dbReference>
<dbReference type="InParanoid" id="T1G478"/>
<dbReference type="AlphaFoldDB" id="T1G478"/>
<dbReference type="PROSITE" id="PS51134">
    <property type="entry name" value="ZF_TFIIB"/>
    <property type="match status" value="1"/>
</dbReference>